<dbReference type="Pfam" id="PF04002">
    <property type="entry name" value="RadC"/>
    <property type="match status" value="1"/>
</dbReference>
<organism evidence="2 3">
    <name type="scientific">Metabacillus fastidiosus</name>
    <dbReference type="NCBI Taxonomy" id="1458"/>
    <lineage>
        <taxon>Bacteria</taxon>
        <taxon>Bacillati</taxon>
        <taxon>Bacillota</taxon>
        <taxon>Bacilli</taxon>
        <taxon>Bacillales</taxon>
        <taxon>Bacillaceae</taxon>
        <taxon>Metabacillus</taxon>
    </lineage>
</organism>
<evidence type="ECO:0000259" key="1">
    <source>
        <dbReference type="Pfam" id="PF04002"/>
    </source>
</evidence>
<feature type="domain" description="RadC-like JAB" evidence="1">
    <location>
        <begin position="9"/>
        <end position="84"/>
    </location>
</feature>
<keyword evidence="3" id="KW-1185">Reference proteome</keyword>
<proteinExistence type="predicted"/>
<dbReference type="Gene3D" id="3.40.140.10">
    <property type="entry name" value="Cytidine Deaminase, domain 2"/>
    <property type="match status" value="1"/>
</dbReference>
<protein>
    <submittedName>
        <fullName evidence="2">JAB domain-containing protein</fullName>
    </submittedName>
</protein>
<sequence>MFRYEDQPTAIKICDIGSLNASIVPPREYHKPFVLNNAAFILEGHNDLSGQAASLGEAGKIISIDVLDYIILGDCTFVSLKQKGICEGAKERRYIYRFVWSMKKTLV</sequence>
<comment type="caution">
    <text evidence="2">The sequence shown here is derived from an EMBL/GenBank/DDBJ whole genome shotgun (WGS) entry which is preliminary data.</text>
</comment>
<name>A0ABU6P0A5_9BACI</name>
<dbReference type="Proteomes" id="UP001342826">
    <property type="component" value="Unassembled WGS sequence"/>
</dbReference>
<accession>A0ABU6P0A5</accession>
<gene>
    <name evidence="2" type="ORF">P9271_15560</name>
</gene>
<evidence type="ECO:0000313" key="3">
    <source>
        <dbReference type="Proteomes" id="UP001342826"/>
    </source>
</evidence>
<dbReference type="RefSeq" id="WP_328015515.1">
    <property type="nucleotide sequence ID" value="NZ_JARTFS010000013.1"/>
</dbReference>
<dbReference type="InterPro" id="IPR025657">
    <property type="entry name" value="RadC_JAB"/>
</dbReference>
<reference evidence="2 3" key="1">
    <citation type="submission" date="2023-03" db="EMBL/GenBank/DDBJ databases">
        <title>Bacillus Genome Sequencing.</title>
        <authorList>
            <person name="Dunlap C."/>
        </authorList>
    </citation>
    <scope>NUCLEOTIDE SEQUENCE [LARGE SCALE GENOMIC DNA]</scope>
    <source>
        <strain evidence="2 3">NRS-1717</strain>
    </source>
</reference>
<evidence type="ECO:0000313" key="2">
    <source>
        <dbReference type="EMBL" id="MED4402721.1"/>
    </source>
</evidence>
<dbReference type="EMBL" id="JARTFS010000013">
    <property type="protein sequence ID" value="MED4402721.1"/>
    <property type="molecule type" value="Genomic_DNA"/>
</dbReference>